<reference evidence="2 3" key="1">
    <citation type="submission" date="2024-01" db="EMBL/GenBank/DDBJ databases">
        <title>Genome assemblies of Stephania.</title>
        <authorList>
            <person name="Yang L."/>
        </authorList>
    </citation>
    <scope>NUCLEOTIDE SEQUENCE [LARGE SCALE GENOMIC DNA]</scope>
    <source>
        <strain evidence="2">YNDBR</strain>
        <tissue evidence="2">Leaf</tissue>
    </source>
</reference>
<organism evidence="2 3">
    <name type="scientific">Stephania yunnanensis</name>
    <dbReference type="NCBI Taxonomy" id="152371"/>
    <lineage>
        <taxon>Eukaryota</taxon>
        <taxon>Viridiplantae</taxon>
        <taxon>Streptophyta</taxon>
        <taxon>Embryophyta</taxon>
        <taxon>Tracheophyta</taxon>
        <taxon>Spermatophyta</taxon>
        <taxon>Magnoliopsida</taxon>
        <taxon>Ranunculales</taxon>
        <taxon>Menispermaceae</taxon>
        <taxon>Menispermoideae</taxon>
        <taxon>Cissampelideae</taxon>
        <taxon>Stephania</taxon>
    </lineage>
</organism>
<evidence type="ECO:0000313" key="2">
    <source>
        <dbReference type="EMBL" id="KAK9134263.1"/>
    </source>
</evidence>
<gene>
    <name evidence="2" type="ORF">Syun_013593</name>
</gene>
<dbReference type="EMBL" id="JBBNAF010000006">
    <property type="protein sequence ID" value="KAK9134263.1"/>
    <property type="molecule type" value="Genomic_DNA"/>
</dbReference>
<name>A0AAP0JHP5_9MAGN</name>
<proteinExistence type="predicted"/>
<dbReference type="Proteomes" id="UP001420932">
    <property type="component" value="Unassembled WGS sequence"/>
</dbReference>
<comment type="caution">
    <text evidence="2">The sequence shown here is derived from an EMBL/GenBank/DDBJ whole genome shotgun (WGS) entry which is preliminary data.</text>
</comment>
<keyword evidence="3" id="KW-1185">Reference proteome</keyword>
<sequence length="195" mass="20636">MPTVQASAAASAGRRPHQPRRLPPTSRIVAAPLLAGPAAAPRRSSLSHRHPSLSAISLSLSLFVSLSRGGRISLSARSGRSTRSGRERRPNLIGPLLAGPAAAPRRSSLSHRRPSLSAISLSVSLSLAAVGSLFRPDPVARPDLAERGDRIRRRVCWPPRLLVGSPTAEQRRRRATPGRTCRCAGDHGSGGGHHI</sequence>
<accession>A0AAP0JHP5</accession>
<feature type="compositionally biased region" description="Low complexity" evidence="1">
    <location>
        <begin position="95"/>
        <end position="107"/>
    </location>
</feature>
<evidence type="ECO:0000313" key="3">
    <source>
        <dbReference type="Proteomes" id="UP001420932"/>
    </source>
</evidence>
<feature type="region of interest" description="Disordered" evidence="1">
    <location>
        <begin position="1"/>
        <end position="26"/>
    </location>
</feature>
<dbReference type="AlphaFoldDB" id="A0AAP0JHP5"/>
<feature type="region of interest" description="Disordered" evidence="1">
    <location>
        <begin position="166"/>
        <end position="195"/>
    </location>
</feature>
<protein>
    <submittedName>
        <fullName evidence="2">Uncharacterized protein</fullName>
    </submittedName>
</protein>
<feature type="region of interest" description="Disordered" evidence="1">
    <location>
        <begin position="75"/>
        <end position="111"/>
    </location>
</feature>
<evidence type="ECO:0000256" key="1">
    <source>
        <dbReference type="SAM" id="MobiDB-lite"/>
    </source>
</evidence>